<feature type="domain" description="MATH" evidence="1">
    <location>
        <begin position="1"/>
        <end position="58"/>
    </location>
</feature>
<dbReference type="WBParaSite" id="nRc.2.0.1.t41334-RA">
    <property type="protein sequence ID" value="nRc.2.0.1.t41334-RA"/>
    <property type="gene ID" value="nRc.2.0.1.g41334"/>
</dbReference>
<evidence type="ECO:0000313" key="2">
    <source>
        <dbReference type="Proteomes" id="UP000887565"/>
    </source>
</evidence>
<dbReference type="PROSITE" id="PS50144">
    <property type="entry name" value="MATH"/>
    <property type="match status" value="1"/>
</dbReference>
<keyword evidence="2" id="KW-1185">Reference proteome</keyword>
<protein>
    <submittedName>
        <fullName evidence="3">MATH domain-containing protein</fullName>
    </submittedName>
</protein>
<evidence type="ECO:0000259" key="1">
    <source>
        <dbReference type="PROSITE" id="PS50144"/>
    </source>
</evidence>
<dbReference type="InterPro" id="IPR008974">
    <property type="entry name" value="TRAF-like"/>
</dbReference>
<dbReference type="Gene3D" id="2.60.210.10">
    <property type="entry name" value="Apoptosis, Tumor Necrosis Factor Receptor Associated Protein 2, Chain A"/>
    <property type="match status" value="1"/>
</dbReference>
<reference evidence="3" key="1">
    <citation type="submission" date="2022-11" db="UniProtKB">
        <authorList>
            <consortium name="WormBaseParasite"/>
        </authorList>
    </citation>
    <scope>IDENTIFICATION</scope>
</reference>
<dbReference type="InterPro" id="IPR002083">
    <property type="entry name" value="MATH/TRAF_dom"/>
</dbReference>
<evidence type="ECO:0000313" key="3">
    <source>
        <dbReference type="WBParaSite" id="nRc.2.0.1.t41334-RA"/>
    </source>
</evidence>
<sequence length="65" mass="7632">MIIIPRRAHFSCIKKKIDFKFDVLSASLGYNNFIDFKELIDPEKGLINKDNVIFQVWITVSEIQM</sequence>
<dbReference type="Proteomes" id="UP000887565">
    <property type="component" value="Unplaced"/>
</dbReference>
<proteinExistence type="predicted"/>
<dbReference type="SUPFAM" id="SSF49599">
    <property type="entry name" value="TRAF domain-like"/>
    <property type="match status" value="1"/>
</dbReference>
<name>A0A915KS70_ROMCU</name>
<accession>A0A915KS70</accession>
<dbReference type="AlphaFoldDB" id="A0A915KS70"/>
<organism evidence="2 3">
    <name type="scientific">Romanomermis culicivorax</name>
    <name type="common">Nematode worm</name>
    <dbReference type="NCBI Taxonomy" id="13658"/>
    <lineage>
        <taxon>Eukaryota</taxon>
        <taxon>Metazoa</taxon>
        <taxon>Ecdysozoa</taxon>
        <taxon>Nematoda</taxon>
        <taxon>Enoplea</taxon>
        <taxon>Dorylaimia</taxon>
        <taxon>Mermithida</taxon>
        <taxon>Mermithoidea</taxon>
        <taxon>Mermithidae</taxon>
        <taxon>Romanomermis</taxon>
    </lineage>
</organism>